<evidence type="ECO:0000259" key="2">
    <source>
        <dbReference type="Pfam" id="PF14214"/>
    </source>
</evidence>
<feature type="domain" description="Helitron helicase-like" evidence="2">
    <location>
        <begin position="444"/>
        <end position="639"/>
    </location>
</feature>
<accession>A0AAD7GJJ1</accession>
<dbReference type="InterPro" id="IPR046700">
    <property type="entry name" value="DUF6570"/>
</dbReference>
<dbReference type="EMBL" id="JARKIE010000054">
    <property type="protein sequence ID" value="KAJ7692073.1"/>
    <property type="molecule type" value="Genomic_DNA"/>
</dbReference>
<dbReference type="InterPro" id="IPR025476">
    <property type="entry name" value="Helitron_helicase-like"/>
</dbReference>
<dbReference type="Pfam" id="PF20209">
    <property type="entry name" value="DUF6570"/>
    <property type="match status" value="1"/>
</dbReference>
<name>A0AAD7GJJ1_MYCRO</name>
<keyword evidence="5" id="KW-1185">Reference proteome</keyword>
<comment type="caution">
    <text evidence="4">The sequence shown here is derived from an EMBL/GenBank/DDBJ whole genome shotgun (WGS) entry which is preliminary data.</text>
</comment>
<feature type="region of interest" description="Disordered" evidence="1">
    <location>
        <begin position="63"/>
        <end position="96"/>
    </location>
</feature>
<feature type="domain" description="DUF6570" evidence="3">
    <location>
        <begin position="192"/>
        <end position="285"/>
    </location>
</feature>
<evidence type="ECO:0000256" key="1">
    <source>
        <dbReference type="SAM" id="MobiDB-lite"/>
    </source>
</evidence>
<dbReference type="Proteomes" id="UP001221757">
    <property type="component" value="Unassembled WGS sequence"/>
</dbReference>
<proteinExistence type="predicted"/>
<dbReference type="AlphaFoldDB" id="A0AAD7GJJ1"/>
<evidence type="ECO:0000313" key="4">
    <source>
        <dbReference type="EMBL" id="KAJ7692073.1"/>
    </source>
</evidence>
<reference evidence="4" key="1">
    <citation type="submission" date="2023-03" db="EMBL/GenBank/DDBJ databases">
        <title>Massive genome expansion in bonnet fungi (Mycena s.s.) driven by repeated elements and novel gene families across ecological guilds.</title>
        <authorList>
            <consortium name="Lawrence Berkeley National Laboratory"/>
            <person name="Harder C.B."/>
            <person name="Miyauchi S."/>
            <person name="Viragh M."/>
            <person name="Kuo A."/>
            <person name="Thoen E."/>
            <person name="Andreopoulos B."/>
            <person name="Lu D."/>
            <person name="Skrede I."/>
            <person name="Drula E."/>
            <person name="Henrissat B."/>
            <person name="Morin E."/>
            <person name="Kohler A."/>
            <person name="Barry K."/>
            <person name="LaButti K."/>
            <person name="Morin E."/>
            <person name="Salamov A."/>
            <person name="Lipzen A."/>
            <person name="Mereny Z."/>
            <person name="Hegedus B."/>
            <person name="Baldrian P."/>
            <person name="Stursova M."/>
            <person name="Weitz H."/>
            <person name="Taylor A."/>
            <person name="Grigoriev I.V."/>
            <person name="Nagy L.G."/>
            <person name="Martin F."/>
            <person name="Kauserud H."/>
        </authorList>
    </citation>
    <scope>NUCLEOTIDE SEQUENCE</scope>
    <source>
        <strain evidence="4">CBHHK067</strain>
    </source>
</reference>
<organism evidence="4 5">
    <name type="scientific">Mycena rosella</name>
    <name type="common">Pink bonnet</name>
    <name type="synonym">Agaricus rosellus</name>
    <dbReference type="NCBI Taxonomy" id="1033263"/>
    <lineage>
        <taxon>Eukaryota</taxon>
        <taxon>Fungi</taxon>
        <taxon>Dikarya</taxon>
        <taxon>Basidiomycota</taxon>
        <taxon>Agaricomycotina</taxon>
        <taxon>Agaricomycetes</taxon>
        <taxon>Agaricomycetidae</taxon>
        <taxon>Agaricales</taxon>
        <taxon>Marasmiineae</taxon>
        <taxon>Mycenaceae</taxon>
        <taxon>Mycena</taxon>
    </lineage>
</organism>
<evidence type="ECO:0000259" key="3">
    <source>
        <dbReference type="Pfam" id="PF20209"/>
    </source>
</evidence>
<evidence type="ECO:0000313" key="5">
    <source>
        <dbReference type="Proteomes" id="UP001221757"/>
    </source>
</evidence>
<feature type="compositionally biased region" description="Basic and acidic residues" evidence="1">
    <location>
        <begin position="70"/>
        <end position="96"/>
    </location>
</feature>
<gene>
    <name evidence="4" type="ORF">B0H17DRAFT_1159660</name>
</gene>
<protein>
    <recommendedName>
        <fullName evidence="6">Helitron helicase-like domain-containing protein</fullName>
    </recommendedName>
</protein>
<dbReference type="Pfam" id="PF14214">
    <property type="entry name" value="Helitron_like_N"/>
    <property type="match status" value="1"/>
</dbReference>
<evidence type="ECO:0008006" key="6">
    <source>
        <dbReference type="Google" id="ProtNLM"/>
    </source>
</evidence>
<sequence>MDLEVQAALDTFVLPEILVLVTPHITLTRATKRNWRRLLEEISAASNGVKDIVKQVANSRIGSKRQCSKRKQDTDDARPSKRLRRSTEGENGRADEAHVVVDNPIQFLEAVDPEHEQFCLTRAINRTGNDALRKELCMICARRLFMDRLRAVAITDVPNKRHLIPTHPHPAHALHGLWLFHEEALAKNATYAYRKTINSGMKGNVSTYRLNTAEISDIIQGGVMPPAPTVLSATIGVTFVGTRNIPLKLLPDFLRVRRNRVADALHWLKQHNRLYSEIEISRSQLELLPINGVPDEISNNVNYSVDTLHLDREQNGYVPLDAADEEEAMQVELEAKRADAYEADRAAQQSGFNGIDSENMDVDGVDVTKPAAFPLQLLGIVDAGGDNIPDSDIMAHALANSGSSRFDGGPGDANHMLGAFPFLFPYGKGGIEVDREVKVPYEAHVRWALQYGDGRFRQDFYFIFQAFGVLQKRQVCRAACLQVTRSAFIHNQAAFLHAEETRRVRFSNPVVQSLRNNITAVRARAVRGQIWVMNLRFNPPSIWATINLLDTNDPIAQVLAGADIDLDNFVAAAGPDRAERAMPEFFHLTINVILQEIFGIHAIKGGRIRRRKGILGTVNGYISTVEAQGRGTLHLHILMWLRGAPNSIQMSELLRTEQFRTRNIRADIAGTSSDALCTAKKLSNPRKPSYEAARREMEFAVSRAVQMKKGQYVCKRHAPFPLASDDWILPNGDWGPRRLFGKINTWNPTVLQFTRANHDMKLVTHGEQTKDIGFYITLYIAKKQTQASNASALLAKSLAYHRKIDRHLTDCRDVNKRMLQQCAKTLSRQHEFSGAEVVSYLMGWGDCFVSHMFVVIYWDTISSALHRA</sequence>